<keyword evidence="2" id="KW-0378">Hydrolase</keyword>
<reference evidence="2 3" key="1">
    <citation type="submission" date="2018-05" db="EMBL/GenBank/DDBJ databases">
        <title>Nocardioides silvaticus genome.</title>
        <authorList>
            <person name="Li C."/>
            <person name="Wang G."/>
        </authorList>
    </citation>
    <scope>NUCLEOTIDE SEQUENCE [LARGE SCALE GENOMIC DNA]</scope>
    <source>
        <strain evidence="2 3">CCTCC AB 2018079</strain>
    </source>
</reference>
<dbReference type="PANTHER" id="PTHR43135:SF4">
    <property type="entry name" value="AMIDOHYDROLASE-RELATED DOMAIN-CONTAINING PROTEIN"/>
    <property type="match status" value="1"/>
</dbReference>
<accession>A0A316TBS9</accession>
<dbReference type="InterPro" id="IPR051781">
    <property type="entry name" value="Metallo-dep_Hydrolase"/>
</dbReference>
<dbReference type="Proteomes" id="UP000245507">
    <property type="component" value="Unassembled WGS sequence"/>
</dbReference>
<comment type="caution">
    <text evidence="2">The sequence shown here is derived from an EMBL/GenBank/DDBJ whole genome shotgun (WGS) entry which is preliminary data.</text>
</comment>
<dbReference type="SUPFAM" id="SSF51556">
    <property type="entry name" value="Metallo-dependent hydrolases"/>
    <property type="match status" value="1"/>
</dbReference>
<name>A0A316TBS9_9ACTN</name>
<dbReference type="Pfam" id="PF01979">
    <property type="entry name" value="Amidohydro_1"/>
    <property type="match status" value="1"/>
</dbReference>
<dbReference type="OrthoDB" id="3451205at2"/>
<dbReference type="EMBL" id="QGDD01000008">
    <property type="protein sequence ID" value="PWN01767.1"/>
    <property type="molecule type" value="Genomic_DNA"/>
</dbReference>
<keyword evidence="3" id="KW-1185">Reference proteome</keyword>
<dbReference type="InterPro" id="IPR032466">
    <property type="entry name" value="Metal_Hydrolase"/>
</dbReference>
<sequence>MTSVLRFSGPVLPDGDVRDLYVVDGKVTYEPQAGADTAAEGWIVPGLVDAHNHLGLEDGGAVDDEETERQAVADRDNGVLLLRDCGSPADTRWVHDRDDLPRLIRAGRHVARTRRYIRNYGVEVEPEALVGTVAEQARAGDGWVKLVGDWISRDEGDLAPSFPADAVAGAIGTAHALGARVTAHCFGPESLSPLLDAGIDCIEHGTGLQEHHIEQMVASGVALVPTVLQTDKFPEYVAAAADKFPAYATRMDALHRSRRDVLMAAYEAGVDLYVGSDGGGSTRHGVLHEEIIAMADMGIPAEHVLGAASWRARAWLGWNAGLDEGDPADFVVYPGNPVEDLSVLARPSYVVLRGRSFV</sequence>
<dbReference type="InterPro" id="IPR006680">
    <property type="entry name" value="Amidohydro-rel"/>
</dbReference>
<organism evidence="2 3">
    <name type="scientific">Nocardioides silvaticus</name>
    <dbReference type="NCBI Taxonomy" id="2201891"/>
    <lineage>
        <taxon>Bacteria</taxon>
        <taxon>Bacillati</taxon>
        <taxon>Actinomycetota</taxon>
        <taxon>Actinomycetes</taxon>
        <taxon>Propionibacteriales</taxon>
        <taxon>Nocardioidaceae</taxon>
        <taxon>Nocardioides</taxon>
    </lineage>
</organism>
<feature type="domain" description="Amidohydrolase-related" evidence="1">
    <location>
        <begin position="42"/>
        <end position="354"/>
    </location>
</feature>
<evidence type="ECO:0000313" key="2">
    <source>
        <dbReference type="EMBL" id="PWN01767.1"/>
    </source>
</evidence>
<dbReference type="GO" id="GO:0016810">
    <property type="term" value="F:hydrolase activity, acting on carbon-nitrogen (but not peptide) bonds"/>
    <property type="evidence" value="ECO:0007669"/>
    <property type="project" value="InterPro"/>
</dbReference>
<evidence type="ECO:0000313" key="3">
    <source>
        <dbReference type="Proteomes" id="UP000245507"/>
    </source>
</evidence>
<proteinExistence type="predicted"/>
<gene>
    <name evidence="2" type="ORF">DJ010_17200</name>
</gene>
<protein>
    <submittedName>
        <fullName evidence="2">Amidohydrolase</fullName>
    </submittedName>
</protein>
<dbReference type="InterPro" id="IPR011059">
    <property type="entry name" value="Metal-dep_hydrolase_composite"/>
</dbReference>
<dbReference type="Gene3D" id="2.30.40.10">
    <property type="entry name" value="Urease, subunit C, domain 1"/>
    <property type="match status" value="1"/>
</dbReference>
<evidence type="ECO:0000259" key="1">
    <source>
        <dbReference type="Pfam" id="PF01979"/>
    </source>
</evidence>
<dbReference type="AlphaFoldDB" id="A0A316TBS9"/>
<dbReference type="RefSeq" id="WP_109696012.1">
    <property type="nucleotide sequence ID" value="NZ_QGDD01000008.1"/>
</dbReference>
<dbReference type="Gene3D" id="3.20.20.140">
    <property type="entry name" value="Metal-dependent hydrolases"/>
    <property type="match status" value="1"/>
</dbReference>
<dbReference type="PANTHER" id="PTHR43135">
    <property type="entry name" value="ALPHA-D-RIBOSE 1-METHYLPHOSPHONATE 5-TRIPHOSPHATE DIPHOSPHATASE"/>
    <property type="match status" value="1"/>
</dbReference>